<feature type="domain" description="DUF6798" evidence="2">
    <location>
        <begin position="403"/>
        <end position="460"/>
    </location>
</feature>
<feature type="transmembrane region" description="Helical" evidence="1">
    <location>
        <begin position="98"/>
        <end position="115"/>
    </location>
</feature>
<keyword evidence="1" id="KW-0472">Membrane</keyword>
<feature type="transmembrane region" description="Helical" evidence="1">
    <location>
        <begin position="290"/>
        <end position="310"/>
    </location>
</feature>
<keyword evidence="1" id="KW-0812">Transmembrane</keyword>
<dbReference type="InterPro" id="IPR046477">
    <property type="entry name" value="DUF6798"/>
</dbReference>
<dbReference type="RefSeq" id="WP_144993909.1">
    <property type="nucleotide sequence ID" value="NZ_CP036281.1"/>
</dbReference>
<feature type="transmembrane region" description="Helical" evidence="1">
    <location>
        <begin position="330"/>
        <end position="353"/>
    </location>
</feature>
<keyword evidence="4" id="KW-1185">Reference proteome</keyword>
<feature type="transmembrane region" description="Helical" evidence="1">
    <location>
        <begin position="213"/>
        <end position="239"/>
    </location>
</feature>
<dbReference type="Proteomes" id="UP000317178">
    <property type="component" value="Chromosome"/>
</dbReference>
<dbReference type="KEGG" id="plon:Pla110_10700"/>
<evidence type="ECO:0000313" key="4">
    <source>
        <dbReference type="Proteomes" id="UP000317178"/>
    </source>
</evidence>
<gene>
    <name evidence="3" type="ORF">Pla110_10700</name>
</gene>
<reference evidence="3 4" key="1">
    <citation type="submission" date="2019-02" db="EMBL/GenBank/DDBJ databases">
        <title>Deep-cultivation of Planctomycetes and their phenomic and genomic characterization uncovers novel biology.</title>
        <authorList>
            <person name="Wiegand S."/>
            <person name="Jogler M."/>
            <person name="Boedeker C."/>
            <person name="Pinto D."/>
            <person name="Vollmers J."/>
            <person name="Rivas-Marin E."/>
            <person name="Kohn T."/>
            <person name="Peeters S.H."/>
            <person name="Heuer A."/>
            <person name="Rast P."/>
            <person name="Oberbeckmann S."/>
            <person name="Bunk B."/>
            <person name="Jeske O."/>
            <person name="Meyerdierks A."/>
            <person name="Storesund J.E."/>
            <person name="Kallscheuer N."/>
            <person name="Luecker S."/>
            <person name="Lage O.M."/>
            <person name="Pohl T."/>
            <person name="Merkel B.J."/>
            <person name="Hornburger P."/>
            <person name="Mueller R.-W."/>
            <person name="Bruemmer F."/>
            <person name="Labrenz M."/>
            <person name="Spormann A.M."/>
            <person name="Op den Camp H."/>
            <person name="Overmann J."/>
            <person name="Amann R."/>
            <person name="Jetten M.S.M."/>
            <person name="Mascher T."/>
            <person name="Medema M.H."/>
            <person name="Devos D.P."/>
            <person name="Kaster A.-K."/>
            <person name="Ovreas L."/>
            <person name="Rohde M."/>
            <person name="Galperin M.Y."/>
            <person name="Jogler C."/>
        </authorList>
    </citation>
    <scope>NUCLEOTIDE SEQUENCE [LARGE SCALE GENOMIC DNA]</scope>
    <source>
        <strain evidence="3 4">Pla110</strain>
    </source>
</reference>
<evidence type="ECO:0000256" key="1">
    <source>
        <dbReference type="SAM" id="Phobius"/>
    </source>
</evidence>
<feature type="transmembrane region" description="Helical" evidence="1">
    <location>
        <begin position="374"/>
        <end position="392"/>
    </location>
</feature>
<dbReference type="Pfam" id="PF20604">
    <property type="entry name" value="DUF6798"/>
    <property type="match status" value="1"/>
</dbReference>
<organism evidence="3 4">
    <name type="scientific">Polystyrenella longa</name>
    <dbReference type="NCBI Taxonomy" id="2528007"/>
    <lineage>
        <taxon>Bacteria</taxon>
        <taxon>Pseudomonadati</taxon>
        <taxon>Planctomycetota</taxon>
        <taxon>Planctomycetia</taxon>
        <taxon>Planctomycetales</taxon>
        <taxon>Planctomycetaceae</taxon>
        <taxon>Polystyrenella</taxon>
    </lineage>
</organism>
<proteinExistence type="predicted"/>
<evidence type="ECO:0000259" key="2">
    <source>
        <dbReference type="Pfam" id="PF20604"/>
    </source>
</evidence>
<feature type="transmembrane region" description="Helical" evidence="1">
    <location>
        <begin position="259"/>
        <end position="278"/>
    </location>
</feature>
<feature type="transmembrane region" description="Helical" evidence="1">
    <location>
        <begin position="180"/>
        <end position="201"/>
    </location>
</feature>
<dbReference type="OrthoDB" id="229702at2"/>
<feature type="transmembrane region" description="Helical" evidence="1">
    <location>
        <begin position="121"/>
        <end position="138"/>
    </location>
</feature>
<feature type="transmembrane region" description="Helical" evidence="1">
    <location>
        <begin position="12"/>
        <end position="35"/>
    </location>
</feature>
<sequence length="530" mass="59609">MTAASHNRPVRIDAGLQSALLILLIWISLLGYSFVSAPLPAANEPHYLTKAYHYWNPSWCNEDLFLESANAHLVFYQTFGLLTVLFPFPVAAVIGRSLALLLFAVGWGFCMRPILPHRWGPLPAVWLFLAISSIGNFSGEWTIGGVESKVLAYGFLLFSLGHLFRAEYCRGGVHAGLAIAFHPVVGGWAVVAMAGALLWGYLSGLITLPMKRLCWATVLMLIASAPGLIPALLLVGGGVPEADYLQVYVRLGHHLDPMQFPPFAWLYYIALILVWLGGRITLRPIAAEVLFTRFVAMTVLIATVGLIVGYRTGPVEEMWFGSLRTGLLKFYFFRMADVFIPIGASVTVTRLLWQWYAGINATCLQFPSSMRQGIVILLLVGVIVLPYTKAGHNPSRMKPWRKRDWVEACEWIKANTSEDALFMTPRHAWAFTWFSDRSEYFAYKNMPQDAVSLLEWSERHEYQRDWLNRSFIEGTSPERKRVWKAGPEAVTELRSRTSATHCILHNSLTLPGTPAYRNRSYSVYSLDEKQ</sequence>
<evidence type="ECO:0000313" key="3">
    <source>
        <dbReference type="EMBL" id="QDU79362.1"/>
    </source>
</evidence>
<accession>A0A518CJF9</accession>
<protein>
    <recommendedName>
        <fullName evidence="2">DUF6798 domain-containing protein</fullName>
    </recommendedName>
</protein>
<dbReference type="EMBL" id="CP036281">
    <property type="protein sequence ID" value="QDU79362.1"/>
    <property type="molecule type" value="Genomic_DNA"/>
</dbReference>
<keyword evidence="1" id="KW-1133">Transmembrane helix</keyword>
<dbReference type="AlphaFoldDB" id="A0A518CJF9"/>
<name>A0A518CJF9_9PLAN</name>